<reference evidence="1" key="1">
    <citation type="submission" date="2021-06" db="EMBL/GenBank/DDBJ databases">
        <authorList>
            <person name="Kallberg Y."/>
            <person name="Tangrot J."/>
            <person name="Rosling A."/>
        </authorList>
    </citation>
    <scope>NUCLEOTIDE SEQUENCE</scope>
    <source>
        <strain evidence="1">IN212</strain>
    </source>
</reference>
<proteinExistence type="predicted"/>
<evidence type="ECO:0000313" key="2">
    <source>
        <dbReference type="Proteomes" id="UP000789396"/>
    </source>
</evidence>
<sequence>VKYWDPDNEKDDVTIEGQNALVVSRLTMENSALIDLGPNVRDKPIRSIII</sequence>
<comment type="caution">
    <text evidence="1">The sequence shown here is derived from an EMBL/GenBank/DDBJ whole genome shotgun (WGS) entry which is preliminary data.</text>
</comment>
<dbReference type="EMBL" id="CAJVPZ010029078">
    <property type="protein sequence ID" value="CAG8733211.1"/>
    <property type="molecule type" value="Genomic_DNA"/>
</dbReference>
<keyword evidence="2" id="KW-1185">Reference proteome</keyword>
<dbReference type="OrthoDB" id="10581477at2759"/>
<feature type="non-terminal residue" evidence="1">
    <location>
        <position position="1"/>
    </location>
</feature>
<evidence type="ECO:0000313" key="1">
    <source>
        <dbReference type="EMBL" id="CAG8733211.1"/>
    </source>
</evidence>
<dbReference type="AlphaFoldDB" id="A0A9N9IFC4"/>
<protein>
    <submittedName>
        <fullName evidence="1">5389_t:CDS:1</fullName>
    </submittedName>
</protein>
<accession>A0A9N9IFC4</accession>
<gene>
    <name evidence="1" type="ORF">RFULGI_LOCUS12301</name>
</gene>
<dbReference type="Proteomes" id="UP000789396">
    <property type="component" value="Unassembled WGS sequence"/>
</dbReference>
<feature type="non-terminal residue" evidence="1">
    <location>
        <position position="50"/>
    </location>
</feature>
<organism evidence="1 2">
    <name type="scientific">Racocetra fulgida</name>
    <dbReference type="NCBI Taxonomy" id="60492"/>
    <lineage>
        <taxon>Eukaryota</taxon>
        <taxon>Fungi</taxon>
        <taxon>Fungi incertae sedis</taxon>
        <taxon>Mucoromycota</taxon>
        <taxon>Glomeromycotina</taxon>
        <taxon>Glomeromycetes</taxon>
        <taxon>Diversisporales</taxon>
        <taxon>Gigasporaceae</taxon>
        <taxon>Racocetra</taxon>
    </lineage>
</organism>
<name>A0A9N9IFC4_9GLOM</name>